<dbReference type="Pfam" id="PF10117">
    <property type="entry name" value="McrBC"/>
    <property type="match status" value="1"/>
</dbReference>
<protein>
    <recommendedName>
        <fullName evidence="2">Restriction endonuclease</fullName>
    </recommendedName>
</protein>
<dbReference type="EMBL" id="LT598653">
    <property type="protein sequence ID" value="SBV31863.1"/>
    <property type="molecule type" value="Genomic_DNA"/>
</dbReference>
<reference evidence="1" key="1">
    <citation type="submission" date="2016-03" db="EMBL/GenBank/DDBJ databases">
        <authorList>
            <person name="Ploux O."/>
        </authorList>
    </citation>
    <scope>NUCLEOTIDE SEQUENCE</scope>
    <source>
        <strain evidence="1">UC10</strain>
    </source>
</reference>
<accession>A0A1Y5PPA1</accession>
<dbReference type="InterPro" id="IPR019292">
    <property type="entry name" value="McrC"/>
</dbReference>
<sequence length="434" mass="48215">MIRRTLFEWQPIAYGEDPATQIPVWAADRLAAVARKSPLGGENGGRILAHGRSALRAGQVVGVIAATNCTLEILPKIDVAAGGEAATQGQIRQKLVHLLAVAMDIDIDGGTLTTLGWQQDNLLEILIRLFSLKLIDALRQGMPRHYIEREEDMATLRGRLDVTRQFTRLAANPARLACRFDELSPDIAINRIMRAAVDRLRRISQSADNQRRLAELAFAYADITPVPRQALRWDAVRLDRTNARWKDLLALARLILGERFQTSSMGEQTGFSLLFEMNTLFEEYIGRMLRRALAGSGLSVHLQGGRLYCLEAADDGRRTFQTRPDILIKRGGEVVHIVDTKWKRIASRIDDPKQGVSQADVYQMMAYGQLYGCGALTLLYPHHDALRSLPGTLSRHRVGRTAQRLHLASVDIADHKSVTGQLRALLAAPADSIV</sequence>
<dbReference type="AlphaFoldDB" id="A0A1Y5PPA1"/>
<dbReference type="PANTHER" id="PTHR38733">
    <property type="entry name" value="PROTEIN MCRC"/>
    <property type="match status" value="1"/>
</dbReference>
<dbReference type="KEGG" id="sphu:SPPYR_0743"/>
<name>A0A1Y5PPA1_9SPHN</name>
<evidence type="ECO:0000313" key="1">
    <source>
        <dbReference type="EMBL" id="SBV31863.1"/>
    </source>
</evidence>
<gene>
    <name evidence="1" type="ORF">SPPYR_0743</name>
</gene>
<proteinExistence type="predicted"/>
<evidence type="ECO:0008006" key="2">
    <source>
        <dbReference type="Google" id="ProtNLM"/>
    </source>
</evidence>
<dbReference type="RefSeq" id="WP_295323825.1">
    <property type="nucleotide sequence ID" value="NZ_LT598653.1"/>
</dbReference>
<dbReference type="PANTHER" id="PTHR38733:SF1">
    <property type="entry name" value="TYPE IV METHYL-DIRECTED RESTRICTION ENZYME ECOKMCRBC"/>
    <property type="match status" value="1"/>
</dbReference>
<organism evidence="1">
    <name type="scientific">uncultured Sphingopyxis sp</name>
    <dbReference type="NCBI Taxonomy" id="310581"/>
    <lineage>
        <taxon>Bacteria</taxon>
        <taxon>Pseudomonadati</taxon>
        <taxon>Pseudomonadota</taxon>
        <taxon>Alphaproteobacteria</taxon>
        <taxon>Sphingomonadales</taxon>
        <taxon>Sphingomonadaceae</taxon>
        <taxon>Sphingopyxis</taxon>
        <taxon>environmental samples</taxon>
    </lineage>
</organism>